<gene>
    <name evidence="6" type="ORF">P8935_22025</name>
</gene>
<keyword evidence="4 5" id="KW-0472">Membrane</keyword>
<dbReference type="Pfam" id="PF07681">
    <property type="entry name" value="DoxX"/>
    <property type="match status" value="1"/>
</dbReference>
<organism evidence="6">
    <name type="scientific">Telmatobacter sp. DSM 110680</name>
    <dbReference type="NCBI Taxonomy" id="3036704"/>
    <lineage>
        <taxon>Bacteria</taxon>
        <taxon>Pseudomonadati</taxon>
        <taxon>Acidobacteriota</taxon>
        <taxon>Terriglobia</taxon>
        <taxon>Terriglobales</taxon>
        <taxon>Acidobacteriaceae</taxon>
        <taxon>Telmatobacter</taxon>
    </lineage>
</organism>
<evidence type="ECO:0000256" key="3">
    <source>
        <dbReference type="ARBA" id="ARBA00022989"/>
    </source>
</evidence>
<sequence>MRKNLPMILIRVIVGLVFLTEGILKFAYPSELGWGRFAHIGLPYPHVLAPFVGAVEIAAGGALILNLYAGDAALLLLIVILTAIFTTKAPILLGHPLARFAAPKLEHYGLLSFIHEARTDLCMLFGLVATLLDSGMSLRLKSR</sequence>
<dbReference type="EMBL" id="CP121196">
    <property type="protein sequence ID" value="XBH17232.1"/>
    <property type="molecule type" value="Genomic_DNA"/>
</dbReference>
<dbReference type="AlphaFoldDB" id="A0AAU7DIT0"/>
<evidence type="ECO:0000256" key="2">
    <source>
        <dbReference type="ARBA" id="ARBA00022692"/>
    </source>
</evidence>
<dbReference type="RefSeq" id="WP_348262463.1">
    <property type="nucleotide sequence ID" value="NZ_CP121196.1"/>
</dbReference>
<feature type="transmembrane region" description="Helical" evidence="5">
    <location>
        <begin position="7"/>
        <end position="28"/>
    </location>
</feature>
<keyword evidence="3 5" id="KW-1133">Transmembrane helix</keyword>
<comment type="subcellular location">
    <subcellularLocation>
        <location evidence="1">Membrane</location>
        <topology evidence="1">Multi-pass membrane protein</topology>
    </subcellularLocation>
</comment>
<accession>A0AAU7DIT0</accession>
<dbReference type="GO" id="GO:0016020">
    <property type="term" value="C:membrane"/>
    <property type="evidence" value="ECO:0007669"/>
    <property type="project" value="UniProtKB-SubCell"/>
</dbReference>
<feature type="transmembrane region" description="Helical" evidence="5">
    <location>
        <begin position="48"/>
        <end position="67"/>
    </location>
</feature>
<reference evidence="6" key="1">
    <citation type="submission" date="2023-03" db="EMBL/GenBank/DDBJ databases">
        <title>Edaphobacter sp.</title>
        <authorList>
            <person name="Huber K.J."/>
            <person name="Papendorf J."/>
            <person name="Pilke C."/>
            <person name="Bunk B."/>
            <person name="Sproeer C."/>
            <person name="Pester M."/>
        </authorList>
    </citation>
    <scope>NUCLEOTIDE SEQUENCE</scope>
    <source>
        <strain evidence="6">DSM 110680</strain>
    </source>
</reference>
<evidence type="ECO:0000256" key="5">
    <source>
        <dbReference type="SAM" id="Phobius"/>
    </source>
</evidence>
<name>A0AAU7DIT0_9BACT</name>
<evidence type="ECO:0000256" key="1">
    <source>
        <dbReference type="ARBA" id="ARBA00004141"/>
    </source>
</evidence>
<evidence type="ECO:0000313" key="6">
    <source>
        <dbReference type="EMBL" id="XBH17232.1"/>
    </source>
</evidence>
<evidence type="ECO:0000256" key="4">
    <source>
        <dbReference type="ARBA" id="ARBA00023136"/>
    </source>
</evidence>
<feature type="transmembrane region" description="Helical" evidence="5">
    <location>
        <begin position="74"/>
        <end position="93"/>
    </location>
</feature>
<protein>
    <submittedName>
        <fullName evidence="6">DoxX family protein</fullName>
    </submittedName>
</protein>
<dbReference type="InterPro" id="IPR032808">
    <property type="entry name" value="DoxX"/>
</dbReference>
<proteinExistence type="predicted"/>
<keyword evidence="2 5" id="KW-0812">Transmembrane</keyword>